<dbReference type="Proteomes" id="UP000435837">
    <property type="component" value="Unassembled WGS sequence"/>
</dbReference>
<comment type="caution">
    <text evidence="1">The sequence shown here is derived from an EMBL/GenBank/DDBJ whole genome shotgun (WGS) entry which is preliminary data.</text>
</comment>
<gene>
    <name evidence="1" type="ORF">Scani_73790</name>
</gene>
<reference evidence="1 2" key="1">
    <citation type="submission" date="2019-12" db="EMBL/GenBank/DDBJ databases">
        <title>Whole genome shotgun sequence of Streptomyces caniferus NBRC 15389.</title>
        <authorList>
            <person name="Ichikawa N."/>
            <person name="Kimura A."/>
            <person name="Kitahashi Y."/>
            <person name="Komaki H."/>
            <person name="Tamura T."/>
        </authorList>
    </citation>
    <scope>NUCLEOTIDE SEQUENCE [LARGE SCALE GENOMIC DNA]</scope>
    <source>
        <strain evidence="1 2">NBRC 15389</strain>
    </source>
</reference>
<proteinExistence type="predicted"/>
<sequence length="73" mass="7867">MAQPPRVRTRVVAASSPAMDVLRAADFCFGMRVSLRARAVRGEPMTCAFAHGKADAYAASPHRADLGHRGRTD</sequence>
<evidence type="ECO:0000313" key="1">
    <source>
        <dbReference type="EMBL" id="GFE11111.1"/>
    </source>
</evidence>
<dbReference type="EMBL" id="BLIN01000005">
    <property type="protein sequence ID" value="GFE11111.1"/>
    <property type="molecule type" value="Genomic_DNA"/>
</dbReference>
<protein>
    <submittedName>
        <fullName evidence="1">Uncharacterized protein</fullName>
    </submittedName>
</protein>
<name>A0A640SLA9_9ACTN</name>
<evidence type="ECO:0000313" key="2">
    <source>
        <dbReference type="Proteomes" id="UP000435837"/>
    </source>
</evidence>
<organism evidence="1 2">
    <name type="scientific">Streptomyces caniferus</name>
    <dbReference type="NCBI Taxonomy" id="285557"/>
    <lineage>
        <taxon>Bacteria</taxon>
        <taxon>Bacillati</taxon>
        <taxon>Actinomycetota</taxon>
        <taxon>Actinomycetes</taxon>
        <taxon>Kitasatosporales</taxon>
        <taxon>Streptomycetaceae</taxon>
        <taxon>Streptomyces</taxon>
    </lineage>
</organism>
<accession>A0A640SLA9</accession>
<dbReference type="AlphaFoldDB" id="A0A640SLA9"/>